<dbReference type="Proteomes" id="UP000193411">
    <property type="component" value="Unassembled WGS sequence"/>
</dbReference>
<feature type="compositionally biased region" description="Low complexity" evidence="1">
    <location>
        <begin position="313"/>
        <end position="325"/>
    </location>
</feature>
<evidence type="ECO:0000313" key="3">
    <source>
        <dbReference type="Proteomes" id="UP000193411"/>
    </source>
</evidence>
<organism evidence="2 3">
    <name type="scientific">Catenaria anguillulae PL171</name>
    <dbReference type="NCBI Taxonomy" id="765915"/>
    <lineage>
        <taxon>Eukaryota</taxon>
        <taxon>Fungi</taxon>
        <taxon>Fungi incertae sedis</taxon>
        <taxon>Blastocladiomycota</taxon>
        <taxon>Blastocladiomycetes</taxon>
        <taxon>Blastocladiales</taxon>
        <taxon>Catenariaceae</taxon>
        <taxon>Catenaria</taxon>
    </lineage>
</organism>
<sequence>MPLDPSPTKKSAKAQPKPTASTSSPNRPPPPGHSDDDESHWLPTKPAPSVSRTSLFDLTACASQPQNISRPEVVDLSDSDEDAEVRDVGMGSTKVSGTHGHHADAAKPTCELVDVIDSDDDSGSDDYSVRKLGRVLINGVGRGSSEPSPGTGAVEDDHDSERVSHGSFAPSFGLAAADLTISKMESTKPSSLAPRRFFSPIQLGDSDSDVEFVGETAATSSAASKPQPDAHSQSSSRPHINAPTPSTAVPPPSLQLAPISQPRKPKETSTPARTSHTRVLSPVAGSSSDDNEVVCMDPLPAKPTDVSGAHAIGGPVSSGPSHPGSRNPSRMSSPTTTRAYGDGNKLSASNRSLRRSRPTSPLASPSARTLQAELVNVSSDVEGLAGALASARKRKLDERVRDDNGVDRDVIVLDDSDDEQEASKRRKIG</sequence>
<gene>
    <name evidence="2" type="ORF">BCR44DRAFT_1426938</name>
</gene>
<feature type="region of interest" description="Disordered" evidence="1">
    <location>
        <begin position="186"/>
        <end position="368"/>
    </location>
</feature>
<feature type="region of interest" description="Disordered" evidence="1">
    <location>
        <begin position="139"/>
        <end position="168"/>
    </location>
</feature>
<name>A0A1Y2I097_9FUNG</name>
<evidence type="ECO:0000256" key="1">
    <source>
        <dbReference type="SAM" id="MobiDB-lite"/>
    </source>
</evidence>
<proteinExistence type="predicted"/>
<keyword evidence="3" id="KW-1185">Reference proteome</keyword>
<accession>A0A1Y2I097</accession>
<comment type="caution">
    <text evidence="2">The sequence shown here is derived from an EMBL/GenBank/DDBJ whole genome shotgun (WGS) entry which is preliminary data.</text>
</comment>
<feature type="compositionally biased region" description="Polar residues" evidence="1">
    <location>
        <begin position="326"/>
        <end position="338"/>
    </location>
</feature>
<dbReference type="EMBL" id="MCFL01000005">
    <property type="protein sequence ID" value="ORZ39644.1"/>
    <property type="molecule type" value="Genomic_DNA"/>
</dbReference>
<protein>
    <submittedName>
        <fullName evidence="2">Uncharacterized protein</fullName>
    </submittedName>
</protein>
<evidence type="ECO:0000313" key="2">
    <source>
        <dbReference type="EMBL" id="ORZ39644.1"/>
    </source>
</evidence>
<feature type="compositionally biased region" description="Polar residues" evidence="1">
    <location>
        <begin position="217"/>
        <end position="238"/>
    </location>
</feature>
<feature type="compositionally biased region" description="Low complexity" evidence="1">
    <location>
        <begin position="358"/>
        <end position="368"/>
    </location>
</feature>
<feature type="region of interest" description="Disordered" evidence="1">
    <location>
        <begin position="62"/>
        <end position="83"/>
    </location>
</feature>
<feature type="compositionally biased region" description="Polar residues" evidence="1">
    <location>
        <begin position="268"/>
        <end position="288"/>
    </location>
</feature>
<feature type="region of interest" description="Disordered" evidence="1">
    <location>
        <begin position="1"/>
        <end position="50"/>
    </location>
</feature>
<reference evidence="2 3" key="1">
    <citation type="submission" date="2016-07" db="EMBL/GenBank/DDBJ databases">
        <title>Pervasive Adenine N6-methylation of Active Genes in Fungi.</title>
        <authorList>
            <consortium name="DOE Joint Genome Institute"/>
            <person name="Mondo S.J."/>
            <person name="Dannebaum R.O."/>
            <person name="Kuo R.C."/>
            <person name="Labutti K."/>
            <person name="Haridas S."/>
            <person name="Kuo A."/>
            <person name="Salamov A."/>
            <person name="Ahrendt S.R."/>
            <person name="Lipzen A."/>
            <person name="Sullivan W."/>
            <person name="Andreopoulos W.B."/>
            <person name="Clum A."/>
            <person name="Lindquist E."/>
            <person name="Daum C."/>
            <person name="Ramamoorthy G.K."/>
            <person name="Gryganskyi A."/>
            <person name="Culley D."/>
            <person name="Magnuson J.K."/>
            <person name="James T.Y."/>
            <person name="O'Malley M.A."/>
            <person name="Stajich J.E."/>
            <person name="Spatafora J.W."/>
            <person name="Visel A."/>
            <person name="Grigoriev I.V."/>
        </authorList>
    </citation>
    <scope>NUCLEOTIDE SEQUENCE [LARGE SCALE GENOMIC DNA]</scope>
    <source>
        <strain evidence="2 3">PL171</strain>
    </source>
</reference>
<dbReference type="AlphaFoldDB" id="A0A1Y2I097"/>